<dbReference type="OMA" id="HTHYSPA"/>
<organism evidence="1 2">
    <name type="scientific">Thalassiosira pseudonana</name>
    <name type="common">Marine diatom</name>
    <name type="synonym">Cyclotella nana</name>
    <dbReference type="NCBI Taxonomy" id="35128"/>
    <lineage>
        <taxon>Eukaryota</taxon>
        <taxon>Sar</taxon>
        <taxon>Stramenopiles</taxon>
        <taxon>Ochrophyta</taxon>
        <taxon>Bacillariophyta</taxon>
        <taxon>Coscinodiscophyceae</taxon>
        <taxon>Thalassiosirophycidae</taxon>
        <taxon>Thalassiosirales</taxon>
        <taxon>Thalassiosiraceae</taxon>
        <taxon>Thalassiosira</taxon>
    </lineage>
</organism>
<dbReference type="EMBL" id="CM000640">
    <property type="protein sequence ID" value="EED93770.1"/>
    <property type="molecule type" value="Genomic_DNA"/>
</dbReference>
<reference evidence="1 2" key="2">
    <citation type="journal article" date="2008" name="Nature">
        <title>The Phaeodactylum genome reveals the evolutionary history of diatom genomes.</title>
        <authorList>
            <person name="Bowler C."/>
            <person name="Allen A.E."/>
            <person name="Badger J.H."/>
            <person name="Grimwood J."/>
            <person name="Jabbari K."/>
            <person name="Kuo A."/>
            <person name="Maheswari U."/>
            <person name="Martens C."/>
            <person name="Maumus F."/>
            <person name="Otillar R.P."/>
            <person name="Rayko E."/>
            <person name="Salamov A."/>
            <person name="Vandepoele K."/>
            <person name="Beszteri B."/>
            <person name="Gruber A."/>
            <person name="Heijde M."/>
            <person name="Katinka M."/>
            <person name="Mock T."/>
            <person name="Valentin K."/>
            <person name="Verret F."/>
            <person name="Berges J.A."/>
            <person name="Brownlee C."/>
            <person name="Cadoret J.P."/>
            <person name="Chiovitti A."/>
            <person name="Choi C.J."/>
            <person name="Coesel S."/>
            <person name="De Martino A."/>
            <person name="Detter J.C."/>
            <person name="Durkin C."/>
            <person name="Falciatore A."/>
            <person name="Fournet J."/>
            <person name="Haruta M."/>
            <person name="Huysman M.J."/>
            <person name="Jenkins B.D."/>
            <person name="Jiroutova K."/>
            <person name="Jorgensen R.E."/>
            <person name="Joubert Y."/>
            <person name="Kaplan A."/>
            <person name="Kroger N."/>
            <person name="Kroth P.G."/>
            <person name="La Roche J."/>
            <person name="Lindquist E."/>
            <person name="Lommer M."/>
            <person name="Martin-Jezequel V."/>
            <person name="Lopez P.J."/>
            <person name="Lucas S."/>
            <person name="Mangogna M."/>
            <person name="McGinnis K."/>
            <person name="Medlin L.K."/>
            <person name="Montsant A."/>
            <person name="Oudot-Le Secq M.P."/>
            <person name="Napoli C."/>
            <person name="Obornik M."/>
            <person name="Parker M.S."/>
            <person name="Petit J.L."/>
            <person name="Porcel B.M."/>
            <person name="Poulsen N."/>
            <person name="Robison M."/>
            <person name="Rychlewski L."/>
            <person name="Rynearson T.A."/>
            <person name="Schmutz J."/>
            <person name="Shapiro H."/>
            <person name="Siaut M."/>
            <person name="Stanley M."/>
            <person name="Sussman M.R."/>
            <person name="Taylor A.R."/>
            <person name="Vardi A."/>
            <person name="von Dassow P."/>
            <person name="Vyverman W."/>
            <person name="Willis A."/>
            <person name="Wyrwicz L.S."/>
            <person name="Rokhsar D.S."/>
            <person name="Weissenbach J."/>
            <person name="Armbrust E.V."/>
            <person name="Green B.R."/>
            <person name="Van de Peer Y."/>
            <person name="Grigoriev I.V."/>
        </authorList>
    </citation>
    <scope>NUCLEOTIDE SEQUENCE [LARGE SCALE GENOMIC DNA]</scope>
    <source>
        <strain evidence="1 2">CCMP1335</strain>
    </source>
</reference>
<dbReference type="PaxDb" id="35128-Thaps3458"/>
<dbReference type="InParanoid" id="B8BXV0"/>
<dbReference type="KEGG" id="tps:THAPSDRAFT_3458"/>
<dbReference type="HOGENOM" id="CLU_1091884_0_0_1"/>
<dbReference type="eggNOG" id="ENOG502R8GZ">
    <property type="taxonomic scope" value="Eukaryota"/>
</dbReference>
<accession>B8BXV0</accession>
<dbReference type="AlphaFoldDB" id="B8BXV0"/>
<sequence>MTTAVASPMLYDPWSKHHTHYSPAETSALLELLTTDYLIDSHVAKEDELLQDLLAVDLQFHKADVRDHHNVATAPELKEEKDIFLDLLATDMEVDAAKNLAARCPEMHYSSSSALYDPYVAKERSFIQHYTGIYAADNDGANGSSPEELLRDNKILMELLAMDESVDDSKKLTKDLASDAYSIIEGLYEIDVEMSGAKNRVLNIQDLQCLLDVDNLVDGKTCGTGGGHAQATQNGKRSIFSVKEKYTAKVASQHR</sequence>
<evidence type="ECO:0000313" key="2">
    <source>
        <dbReference type="Proteomes" id="UP000001449"/>
    </source>
</evidence>
<protein>
    <submittedName>
        <fullName evidence="1">Uncharacterized protein</fullName>
    </submittedName>
</protein>
<proteinExistence type="predicted"/>
<reference evidence="1 2" key="1">
    <citation type="journal article" date="2004" name="Science">
        <title>The genome of the diatom Thalassiosira pseudonana: ecology, evolution, and metabolism.</title>
        <authorList>
            <person name="Armbrust E.V."/>
            <person name="Berges J.A."/>
            <person name="Bowler C."/>
            <person name="Green B.R."/>
            <person name="Martinez D."/>
            <person name="Putnam N.H."/>
            <person name="Zhou S."/>
            <person name="Allen A.E."/>
            <person name="Apt K.E."/>
            <person name="Bechner M."/>
            <person name="Brzezinski M.A."/>
            <person name="Chaal B.K."/>
            <person name="Chiovitti A."/>
            <person name="Davis A.K."/>
            <person name="Demarest M.S."/>
            <person name="Detter J.C."/>
            <person name="Glavina T."/>
            <person name="Goodstein D."/>
            <person name="Hadi M.Z."/>
            <person name="Hellsten U."/>
            <person name="Hildebrand M."/>
            <person name="Jenkins B.D."/>
            <person name="Jurka J."/>
            <person name="Kapitonov V.V."/>
            <person name="Kroger N."/>
            <person name="Lau W.W."/>
            <person name="Lane T.W."/>
            <person name="Larimer F.W."/>
            <person name="Lippmeier J.C."/>
            <person name="Lucas S."/>
            <person name="Medina M."/>
            <person name="Montsant A."/>
            <person name="Obornik M."/>
            <person name="Parker M.S."/>
            <person name="Palenik B."/>
            <person name="Pazour G.J."/>
            <person name="Richardson P.M."/>
            <person name="Rynearson T.A."/>
            <person name="Saito M.A."/>
            <person name="Schwartz D.C."/>
            <person name="Thamatrakoln K."/>
            <person name="Valentin K."/>
            <person name="Vardi A."/>
            <person name="Wilkerson F.P."/>
            <person name="Rokhsar D.S."/>
        </authorList>
    </citation>
    <scope>NUCLEOTIDE SEQUENCE [LARGE SCALE GENOMIC DNA]</scope>
    <source>
        <strain evidence="1 2">CCMP1335</strain>
    </source>
</reference>
<name>B8BXV0_THAPS</name>
<evidence type="ECO:0000313" key="1">
    <source>
        <dbReference type="EMBL" id="EED93770.1"/>
    </source>
</evidence>
<dbReference type="RefSeq" id="XP_002288334.1">
    <property type="nucleotide sequence ID" value="XM_002288298.1"/>
</dbReference>
<gene>
    <name evidence="1" type="ORF">THAPSDRAFT_3458</name>
</gene>
<dbReference type="GeneID" id="7451662"/>
<keyword evidence="2" id="KW-1185">Reference proteome</keyword>
<dbReference type="Proteomes" id="UP000001449">
    <property type="component" value="Chromosome 3"/>
</dbReference>